<dbReference type="Proteomes" id="UP001364156">
    <property type="component" value="Chromosome"/>
</dbReference>
<dbReference type="Gene3D" id="1.10.10.10">
    <property type="entry name" value="Winged helix-like DNA-binding domain superfamily/Winged helix DNA-binding domain"/>
    <property type="match status" value="1"/>
</dbReference>
<dbReference type="InterPro" id="IPR036388">
    <property type="entry name" value="WH-like_DNA-bd_sf"/>
</dbReference>
<keyword evidence="2" id="KW-0805">Transcription regulation</keyword>
<dbReference type="InterPro" id="IPR036390">
    <property type="entry name" value="WH_DNA-bd_sf"/>
</dbReference>
<dbReference type="PANTHER" id="PTHR30346">
    <property type="entry name" value="TRANSCRIPTIONAL DUAL REGULATOR HCAR-RELATED"/>
    <property type="match status" value="1"/>
</dbReference>
<dbReference type="InterPro" id="IPR000847">
    <property type="entry name" value="LysR_HTH_N"/>
</dbReference>
<evidence type="ECO:0000259" key="5">
    <source>
        <dbReference type="PROSITE" id="PS50931"/>
    </source>
</evidence>
<evidence type="ECO:0000256" key="3">
    <source>
        <dbReference type="ARBA" id="ARBA00023125"/>
    </source>
</evidence>
<comment type="similarity">
    <text evidence="1">Belongs to the LysR transcriptional regulatory family.</text>
</comment>
<protein>
    <submittedName>
        <fullName evidence="6">LysR family transcriptional regulator</fullName>
    </submittedName>
</protein>
<proteinExistence type="inferred from homology"/>
<accession>A0ABZ2HHK6</accession>
<evidence type="ECO:0000313" key="7">
    <source>
        <dbReference type="Proteomes" id="UP001364156"/>
    </source>
</evidence>
<reference evidence="6 7" key="1">
    <citation type="submission" date="2023-10" db="EMBL/GenBank/DDBJ databases">
        <title>Roseovarius strain S88 nov., isolated from a marine algae.</title>
        <authorList>
            <person name="Lee M.W."/>
            <person name="Lee J.K."/>
            <person name="Kim J.M."/>
            <person name="Choi D.G."/>
            <person name="Baek J.H."/>
            <person name="Bayburt H."/>
            <person name="Jung J.J."/>
            <person name="Han D.M."/>
            <person name="Jeon C.O."/>
        </authorList>
    </citation>
    <scope>NUCLEOTIDE SEQUENCE [LARGE SCALE GENOMIC DNA]</scope>
    <source>
        <strain evidence="6 7">S88</strain>
    </source>
</reference>
<gene>
    <name evidence="6" type="ORF">RZ517_13855</name>
</gene>
<keyword evidence="4" id="KW-0804">Transcription</keyword>
<dbReference type="PANTHER" id="PTHR30346:SF28">
    <property type="entry name" value="HTH-TYPE TRANSCRIPTIONAL REGULATOR CYNR"/>
    <property type="match status" value="1"/>
</dbReference>
<evidence type="ECO:0000256" key="2">
    <source>
        <dbReference type="ARBA" id="ARBA00023015"/>
    </source>
</evidence>
<sequence>MAIKIDMLRCFLTVADRGNLSDAAKELGRTPSAVSMMLQQLEDHIGAPLFKPGRKSHLTRLGELVRIEAKRELNHFDRTVAAIEGLSRAEAGHVRLAVTPSVAKVLMPHVLRSFANHHPDVRIGMRDIDSASIGHELQAGRVDIALASLRPMPRFERHLLFSDRFGVICPADHPLTKNWDDLGWSDLQDTPFIANDLGQLIPDPEFRRIQDSATLHVRNTASILSLVRAGMGVTVLPELAAFDAGDDLTFLPLSDKTLRREIWMLTPPDQDMSPAAVALAEVIRNQNIRLAHV</sequence>
<keyword evidence="3" id="KW-0238">DNA-binding</keyword>
<dbReference type="InterPro" id="IPR005119">
    <property type="entry name" value="LysR_subst-bd"/>
</dbReference>
<dbReference type="SUPFAM" id="SSF53850">
    <property type="entry name" value="Periplasmic binding protein-like II"/>
    <property type="match status" value="1"/>
</dbReference>
<name>A0ABZ2HHK6_9RHOB</name>
<dbReference type="EMBL" id="CP146069">
    <property type="protein sequence ID" value="WWR45857.1"/>
    <property type="molecule type" value="Genomic_DNA"/>
</dbReference>
<dbReference type="Pfam" id="PF03466">
    <property type="entry name" value="LysR_substrate"/>
    <property type="match status" value="1"/>
</dbReference>
<dbReference type="RefSeq" id="WP_338548766.1">
    <property type="nucleotide sequence ID" value="NZ_CP146069.1"/>
</dbReference>
<organism evidence="6 7">
    <name type="scientific">Roseovarius phycicola</name>
    <dbReference type="NCBI Taxonomy" id="3080976"/>
    <lineage>
        <taxon>Bacteria</taxon>
        <taxon>Pseudomonadati</taxon>
        <taxon>Pseudomonadota</taxon>
        <taxon>Alphaproteobacteria</taxon>
        <taxon>Rhodobacterales</taxon>
        <taxon>Roseobacteraceae</taxon>
        <taxon>Roseovarius</taxon>
    </lineage>
</organism>
<dbReference type="PROSITE" id="PS50931">
    <property type="entry name" value="HTH_LYSR"/>
    <property type="match status" value="1"/>
</dbReference>
<dbReference type="SUPFAM" id="SSF46785">
    <property type="entry name" value="Winged helix' DNA-binding domain"/>
    <property type="match status" value="1"/>
</dbReference>
<keyword evidence="7" id="KW-1185">Reference proteome</keyword>
<feature type="domain" description="HTH lysR-type" evidence="5">
    <location>
        <begin position="3"/>
        <end position="59"/>
    </location>
</feature>
<dbReference type="Pfam" id="PF00126">
    <property type="entry name" value="HTH_1"/>
    <property type="match status" value="1"/>
</dbReference>
<evidence type="ECO:0000256" key="1">
    <source>
        <dbReference type="ARBA" id="ARBA00009437"/>
    </source>
</evidence>
<evidence type="ECO:0000313" key="6">
    <source>
        <dbReference type="EMBL" id="WWR45857.1"/>
    </source>
</evidence>
<dbReference type="Gene3D" id="3.40.190.10">
    <property type="entry name" value="Periplasmic binding protein-like II"/>
    <property type="match status" value="2"/>
</dbReference>
<evidence type="ECO:0000256" key="4">
    <source>
        <dbReference type="ARBA" id="ARBA00023163"/>
    </source>
</evidence>